<keyword evidence="1" id="KW-1133">Transmembrane helix</keyword>
<evidence type="ECO:0008006" key="4">
    <source>
        <dbReference type="Google" id="ProtNLM"/>
    </source>
</evidence>
<dbReference type="EMBL" id="QQAX01000003">
    <property type="protein sequence ID" value="RDI48143.1"/>
    <property type="molecule type" value="Genomic_DNA"/>
</dbReference>
<dbReference type="AlphaFoldDB" id="A0A370H257"/>
<evidence type="ECO:0000313" key="2">
    <source>
        <dbReference type="EMBL" id="RDI48143.1"/>
    </source>
</evidence>
<organism evidence="2 3">
    <name type="scientific">Aquicella lusitana</name>
    <dbReference type="NCBI Taxonomy" id="254246"/>
    <lineage>
        <taxon>Bacteria</taxon>
        <taxon>Pseudomonadati</taxon>
        <taxon>Pseudomonadota</taxon>
        <taxon>Gammaproteobacteria</taxon>
        <taxon>Legionellales</taxon>
        <taxon>Coxiellaceae</taxon>
        <taxon>Aquicella</taxon>
    </lineage>
</organism>
<gene>
    <name evidence="2" type="ORF">C8D86_103108</name>
</gene>
<evidence type="ECO:0000256" key="1">
    <source>
        <dbReference type="SAM" id="Phobius"/>
    </source>
</evidence>
<dbReference type="RefSeq" id="WP_114833619.1">
    <property type="nucleotide sequence ID" value="NZ_LR699114.1"/>
</dbReference>
<evidence type="ECO:0000313" key="3">
    <source>
        <dbReference type="Proteomes" id="UP000254720"/>
    </source>
</evidence>
<feature type="transmembrane region" description="Helical" evidence="1">
    <location>
        <begin position="64"/>
        <end position="84"/>
    </location>
</feature>
<protein>
    <recommendedName>
        <fullName evidence="4">Winged helix DNA-binding protein</fullName>
    </recommendedName>
</protein>
<keyword evidence="1" id="KW-0472">Membrane</keyword>
<keyword evidence="1" id="KW-0812">Transmembrane</keyword>
<feature type="transmembrane region" description="Helical" evidence="1">
    <location>
        <begin position="32"/>
        <end position="52"/>
    </location>
</feature>
<proteinExistence type="predicted"/>
<feature type="transmembrane region" description="Helical" evidence="1">
    <location>
        <begin position="6"/>
        <end position="25"/>
    </location>
</feature>
<name>A0A370H257_9COXI</name>
<accession>A0A370H257</accession>
<keyword evidence="3" id="KW-1185">Reference proteome</keyword>
<comment type="caution">
    <text evidence="2">The sequence shown here is derived from an EMBL/GenBank/DDBJ whole genome shotgun (WGS) entry which is preliminary data.</text>
</comment>
<sequence length="162" mass="19124">MELNLSLSLICFGIYLILTPLLLRLTRNISPSMLVCGHALLIYIFALGLIAIKGLSINFFSFSSFYWFLTLSFLMIFGAIYKSISLRMMLHLLKKPDYTDEYNEILKNYIRNQSYQNRIDILIEKEWIEKYDDVSFKLTKNGQRFARKLLMMQQLFYIKESG</sequence>
<dbReference type="Proteomes" id="UP000254720">
    <property type="component" value="Unassembled WGS sequence"/>
</dbReference>
<reference evidence="2 3" key="1">
    <citation type="submission" date="2018-07" db="EMBL/GenBank/DDBJ databases">
        <title>Genomic Encyclopedia of Type Strains, Phase IV (KMG-IV): sequencing the most valuable type-strain genomes for metagenomic binning, comparative biology and taxonomic classification.</title>
        <authorList>
            <person name="Goeker M."/>
        </authorList>
    </citation>
    <scope>NUCLEOTIDE SEQUENCE [LARGE SCALE GENOMIC DNA]</scope>
    <source>
        <strain evidence="2 3">DSM 16500</strain>
    </source>
</reference>